<dbReference type="SUPFAM" id="SSF49562">
    <property type="entry name" value="C2 domain (Calcium/lipid-binding domain, CaLB)"/>
    <property type="match status" value="1"/>
</dbReference>
<evidence type="ECO:0000256" key="4">
    <source>
        <dbReference type="ARBA" id="ARBA00012027"/>
    </source>
</evidence>
<keyword evidence="9" id="KW-0442">Lipid degradation</keyword>
<dbReference type="Gene3D" id="3.30.870.10">
    <property type="entry name" value="Endonuclease Chain A"/>
    <property type="match status" value="2"/>
</dbReference>
<dbReference type="InterPro" id="IPR024632">
    <property type="entry name" value="PLipase_D_C"/>
</dbReference>
<reference evidence="12" key="2">
    <citation type="submission" date="2019-01" db="UniProtKB">
        <authorList>
            <consortium name="EnsemblPlants"/>
        </authorList>
    </citation>
    <scope>IDENTIFICATION</scope>
    <source>
        <strain evidence="12">cv. Heinz 1706</strain>
    </source>
</reference>
<feature type="domain" description="PLD phosphodiesterase" evidence="11">
    <location>
        <begin position="291"/>
        <end position="318"/>
    </location>
</feature>
<dbReference type="AlphaFoldDB" id="A0A3Q7ICE8"/>
<name>A0A3Q7ICE8_SOLLC</name>
<dbReference type="PANTHER" id="PTHR18896">
    <property type="entry name" value="PHOSPHOLIPASE D"/>
    <property type="match status" value="1"/>
</dbReference>
<dbReference type="SMART" id="SM00155">
    <property type="entry name" value="PLDc"/>
    <property type="match status" value="1"/>
</dbReference>
<keyword evidence="6" id="KW-0677">Repeat</keyword>
<reference evidence="12" key="1">
    <citation type="journal article" date="2012" name="Nature">
        <title>The tomato genome sequence provides insights into fleshy fruit evolution.</title>
        <authorList>
            <consortium name="Tomato Genome Consortium"/>
        </authorList>
    </citation>
    <scope>NUCLEOTIDE SEQUENCE [LARGE SCALE GENOMIC DNA]</scope>
    <source>
        <strain evidence="12">cv. Heinz 1706</strain>
    </source>
</reference>
<dbReference type="Proteomes" id="UP000004994">
    <property type="component" value="Chromosome 10"/>
</dbReference>
<sequence>MGNNGQLGAVIGRTYVINNNENPVWMQHFNVPVAHYASDVQFLVKDNDMDGLMATHDEETRRFFKNSSVQVLLCPRVAGKRHSWAKQRGSTTGCPREPWHDLHCKIDGPAAYDILKNFEERWLKASKPQGIRKLKKTYDDSLLRIERMPEILSIAETSSTSSTDPDNWHVQIFRSIDSNSVKGFPKDPKEATMKNLVCGKNVLIDMSIHTAYVKAIRAAQHFVYIENQYFIGSSYNWSQYNDVEVGLEDAFSPQDYLNFFCLGNREVHVQETENSGAANTPQALCRKYRRFMIYVHSKGMIVDDEYVILGSANINQRSLEGTRDTEIAMGAYQPHHTWARNQSSPSGQIYRYRMSLWAEHLGVVDDYFIRPESLECVRRVRSMGEANWRQFSADEVTEMRGHLLKYPVEVDRRGKVKNLPGFEEFPDVGGNIIGSFLAIQENLTI</sequence>
<evidence type="ECO:0000256" key="10">
    <source>
        <dbReference type="ARBA" id="ARBA00023098"/>
    </source>
</evidence>
<dbReference type="STRING" id="4081.A0A3Q7ICE8"/>
<evidence type="ECO:0000256" key="9">
    <source>
        <dbReference type="ARBA" id="ARBA00022963"/>
    </source>
</evidence>
<evidence type="ECO:0000256" key="6">
    <source>
        <dbReference type="ARBA" id="ARBA00022737"/>
    </source>
</evidence>
<dbReference type="GO" id="GO:0004630">
    <property type="term" value="F:phospholipase D activity"/>
    <property type="evidence" value="ECO:0000318"/>
    <property type="project" value="GO_Central"/>
</dbReference>
<dbReference type="InterPro" id="IPR000008">
    <property type="entry name" value="C2_dom"/>
</dbReference>
<accession>A0A3Q7ICE8</accession>
<organism evidence="12">
    <name type="scientific">Solanum lycopersicum</name>
    <name type="common">Tomato</name>
    <name type="synonym">Lycopersicon esculentum</name>
    <dbReference type="NCBI Taxonomy" id="4081"/>
    <lineage>
        <taxon>Eukaryota</taxon>
        <taxon>Viridiplantae</taxon>
        <taxon>Streptophyta</taxon>
        <taxon>Embryophyta</taxon>
        <taxon>Tracheophyta</taxon>
        <taxon>Spermatophyta</taxon>
        <taxon>Magnoliopsida</taxon>
        <taxon>eudicotyledons</taxon>
        <taxon>Gunneridae</taxon>
        <taxon>Pentapetalae</taxon>
        <taxon>asterids</taxon>
        <taxon>lamiids</taxon>
        <taxon>Solanales</taxon>
        <taxon>Solanaceae</taxon>
        <taxon>Solanoideae</taxon>
        <taxon>Solaneae</taxon>
        <taxon>Solanum</taxon>
        <taxon>Solanum subgen. Lycopersicon</taxon>
    </lineage>
</organism>
<dbReference type="EnsemblPlants" id="Solyc10g017655.1.1">
    <property type="protein sequence ID" value="Solyc10g017655.1.1"/>
    <property type="gene ID" value="Solyc10g017655.1"/>
</dbReference>
<dbReference type="Pfam" id="PF00168">
    <property type="entry name" value="C2"/>
    <property type="match status" value="1"/>
</dbReference>
<dbReference type="Pfam" id="PF12357">
    <property type="entry name" value="PLD_C"/>
    <property type="match status" value="1"/>
</dbReference>
<comment type="cofactor">
    <cofactor evidence="2">
        <name>Ca(2+)</name>
        <dbReference type="ChEBI" id="CHEBI:29108"/>
    </cofactor>
</comment>
<dbReference type="OMA" id="WHECMIL"/>
<evidence type="ECO:0000313" key="12">
    <source>
        <dbReference type="EnsemblPlants" id="Solyc10g017655.1.1"/>
    </source>
</evidence>
<evidence type="ECO:0000256" key="2">
    <source>
        <dbReference type="ARBA" id="ARBA00001913"/>
    </source>
</evidence>
<dbReference type="PANTHER" id="PTHR18896:SF65">
    <property type="entry name" value="PHOSPHOLIPASE D BETA 1"/>
    <property type="match status" value="1"/>
</dbReference>
<keyword evidence="7" id="KW-0378">Hydrolase</keyword>
<evidence type="ECO:0000256" key="7">
    <source>
        <dbReference type="ARBA" id="ARBA00022801"/>
    </source>
</evidence>
<dbReference type="InterPro" id="IPR015679">
    <property type="entry name" value="PLipase_D_fam"/>
</dbReference>
<dbReference type="Gene3D" id="2.60.40.150">
    <property type="entry name" value="C2 domain"/>
    <property type="match status" value="1"/>
</dbReference>
<evidence type="ECO:0000313" key="13">
    <source>
        <dbReference type="Proteomes" id="UP000004994"/>
    </source>
</evidence>
<dbReference type="GO" id="GO:0046872">
    <property type="term" value="F:metal ion binding"/>
    <property type="evidence" value="ECO:0007669"/>
    <property type="project" value="UniProtKB-KW"/>
</dbReference>
<evidence type="ECO:0000256" key="8">
    <source>
        <dbReference type="ARBA" id="ARBA00022837"/>
    </source>
</evidence>
<proteinExistence type="inferred from homology"/>
<evidence type="ECO:0000256" key="1">
    <source>
        <dbReference type="ARBA" id="ARBA00000798"/>
    </source>
</evidence>
<keyword evidence="8" id="KW-0106">Calcium</keyword>
<dbReference type="Pfam" id="PF00614">
    <property type="entry name" value="PLDc"/>
    <property type="match status" value="1"/>
</dbReference>
<comment type="catalytic activity">
    <reaction evidence="1">
        <text>a 1,2-diacyl-sn-glycero-3-phosphocholine + H2O = a 1,2-diacyl-sn-glycero-3-phosphate + choline + H(+)</text>
        <dbReference type="Rhea" id="RHEA:14445"/>
        <dbReference type="ChEBI" id="CHEBI:15354"/>
        <dbReference type="ChEBI" id="CHEBI:15377"/>
        <dbReference type="ChEBI" id="CHEBI:15378"/>
        <dbReference type="ChEBI" id="CHEBI:57643"/>
        <dbReference type="ChEBI" id="CHEBI:58608"/>
        <dbReference type="EC" id="3.1.4.4"/>
    </reaction>
</comment>
<evidence type="ECO:0000256" key="5">
    <source>
        <dbReference type="ARBA" id="ARBA00022723"/>
    </source>
</evidence>
<dbReference type="GO" id="GO:0009395">
    <property type="term" value="P:phospholipid catabolic process"/>
    <property type="evidence" value="ECO:0000318"/>
    <property type="project" value="GO_Central"/>
</dbReference>
<dbReference type="InterPro" id="IPR035892">
    <property type="entry name" value="C2_domain_sf"/>
</dbReference>
<dbReference type="SUPFAM" id="SSF56024">
    <property type="entry name" value="Phospholipase D/nuclease"/>
    <property type="match status" value="2"/>
</dbReference>
<dbReference type="PROSITE" id="PS50035">
    <property type="entry name" value="PLD"/>
    <property type="match status" value="1"/>
</dbReference>
<evidence type="ECO:0000259" key="11">
    <source>
        <dbReference type="PROSITE" id="PS50035"/>
    </source>
</evidence>
<dbReference type="InterPro" id="IPR001736">
    <property type="entry name" value="PLipase_D/transphosphatidylase"/>
</dbReference>
<keyword evidence="13" id="KW-1185">Reference proteome</keyword>
<evidence type="ECO:0000256" key="3">
    <source>
        <dbReference type="ARBA" id="ARBA00010683"/>
    </source>
</evidence>
<protein>
    <recommendedName>
        <fullName evidence="4">phospholipase D</fullName>
        <ecNumber evidence="4">3.1.4.4</ecNumber>
    </recommendedName>
</protein>
<keyword evidence="5" id="KW-0479">Metal-binding</keyword>
<dbReference type="EC" id="3.1.4.4" evidence="4"/>
<dbReference type="InParanoid" id="A0A3Q7ICE8"/>
<keyword evidence="10" id="KW-0443">Lipid metabolism</keyword>
<dbReference type="Gramene" id="Solyc10g017655.1.1">
    <property type="protein sequence ID" value="Solyc10g017655.1.1"/>
    <property type="gene ID" value="Solyc10g017655.1"/>
</dbReference>
<comment type="similarity">
    <text evidence="3">Belongs to the phospholipase D family. C2-PLD subfamily.</text>
</comment>
<dbReference type="GO" id="GO:0005886">
    <property type="term" value="C:plasma membrane"/>
    <property type="evidence" value="ECO:0000318"/>
    <property type="project" value="GO_Central"/>
</dbReference>